<dbReference type="InterPro" id="IPR029058">
    <property type="entry name" value="AB_hydrolase_fold"/>
</dbReference>
<organism evidence="2 3">
    <name type="scientific">Gracilimonas mengyeensis</name>
    <dbReference type="NCBI Taxonomy" id="1302730"/>
    <lineage>
        <taxon>Bacteria</taxon>
        <taxon>Pseudomonadati</taxon>
        <taxon>Balneolota</taxon>
        <taxon>Balneolia</taxon>
        <taxon>Balneolales</taxon>
        <taxon>Balneolaceae</taxon>
        <taxon>Gracilimonas</taxon>
    </lineage>
</organism>
<dbReference type="GO" id="GO:0016787">
    <property type="term" value="F:hydrolase activity"/>
    <property type="evidence" value="ECO:0007669"/>
    <property type="project" value="UniProtKB-KW"/>
</dbReference>
<dbReference type="SUPFAM" id="SSF53474">
    <property type="entry name" value="alpha/beta-Hydrolases"/>
    <property type="match status" value="1"/>
</dbReference>
<evidence type="ECO:0000313" key="3">
    <source>
        <dbReference type="Proteomes" id="UP000317557"/>
    </source>
</evidence>
<dbReference type="InterPro" id="IPR051044">
    <property type="entry name" value="MAG_DAG_Lipase"/>
</dbReference>
<reference evidence="2 3" key="1">
    <citation type="submission" date="2017-05" db="EMBL/GenBank/DDBJ databases">
        <authorList>
            <person name="Varghese N."/>
            <person name="Submissions S."/>
        </authorList>
    </citation>
    <scope>NUCLEOTIDE SEQUENCE [LARGE SCALE GENOMIC DNA]</scope>
    <source>
        <strain evidence="2 3">DSM 21985</strain>
    </source>
</reference>
<accession>A0A521C5P7</accession>
<dbReference type="EMBL" id="FXTP01000004">
    <property type="protein sequence ID" value="SMO54685.1"/>
    <property type="molecule type" value="Genomic_DNA"/>
</dbReference>
<name>A0A521C5P7_9BACT</name>
<keyword evidence="2" id="KW-0378">Hydrolase</keyword>
<sequence>MVSDNFTEQTLEMGEDYEGRVIATLVRSDKNVPDRPSILYLHGFNDYFFHEHVAEAFHEQGYNFYALDLRKYGRSLLAHQHPNYCRSITEYFEEIDRSIEIIRSETDTDEKLLILGHSTGGLIASVYQNTGEYRDQVDGLILNSPFLEFNITPWQRWLLLPMAGVISFFAPYAARRKPLSHVYGASVSNQKKGEWHFNTEWKPLNGFPAYLQWIYAVNRAQKKLHLASDISVPVLILHSDASSRPKRWNNIVLKTDMVLNVEHMKKFGRKLGSDVSFAEIPRAIHDVFLSKPEVRQTAFRKMFSWLSQKIEIHSSVS</sequence>
<dbReference type="InterPro" id="IPR022742">
    <property type="entry name" value="Hydrolase_4"/>
</dbReference>
<gene>
    <name evidence="2" type="ORF">SAMN06265219_104187</name>
</gene>
<evidence type="ECO:0000313" key="2">
    <source>
        <dbReference type="EMBL" id="SMO54685.1"/>
    </source>
</evidence>
<protein>
    <submittedName>
        <fullName evidence="2">Lysophospholipase, alpha-beta hydrolase superfamily</fullName>
    </submittedName>
</protein>
<dbReference type="AlphaFoldDB" id="A0A521C5P7"/>
<dbReference type="OrthoDB" id="9801217at2"/>
<dbReference type="Pfam" id="PF12146">
    <property type="entry name" value="Hydrolase_4"/>
    <property type="match status" value="1"/>
</dbReference>
<dbReference type="Gene3D" id="3.40.50.1820">
    <property type="entry name" value="alpha/beta hydrolase"/>
    <property type="match status" value="1"/>
</dbReference>
<keyword evidence="3" id="KW-1185">Reference proteome</keyword>
<dbReference type="RefSeq" id="WP_142453791.1">
    <property type="nucleotide sequence ID" value="NZ_FXTP01000004.1"/>
</dbReference>
<dbReference type="Proteomes" id="UP000317557">
    <property type="component" value="Unassembled WGS sequence"/>
</dbReference>
<dbReference type="PANTHER" id="PTHR11614">
    <property type="entry name" value="PHOSPHOLIPASE-RELATED"/>
    <property type="match status" value="1"/>
</dbReference>
<evidence type="ECO:0000259" key="1">
    <source>
        <dbReference type="Pfam" id="PF12146"/>
    </source>
</evidence>
<feature type="domain" description="Serine aminopeptidase S33" evidence="1">
    <location>
        <begin position="36"/>
        <end position="288"/>
    </location>
</feature>
<proteinExistence type="predicted"/>